<evidence type="ECO:0000313" key="4">
    <source>
        <dbReference type="EMBL" id="OEU20187.1"/>
    </source>
</evidence>
<dbReference type="InParanoid" id="A0A1E7FPW8"/>
<keyword evidence="1" id="KW-0175">Coiled coil</keyword>
<gene>
    <name evidence="4" type="ORF">FRACYDRAFT_236256</name>
</gene>
<evidence type="ECO:0000256" key="2">
    <source>
        <dbReference type="SAM" id="MobiDB-lite"/>
    </source>
</evidence>
<reference evidence="4 5" key="1">
    <citation type="submission" date="2016-09" db="EMBL/GenBank/DDBJ databases">
        <title>Extensive genetic diversity and differential bi-allelic expression allows diatom success in the polar Southern Ocean.</title>
        <authorList>
            <consortium name="DOE Joint Genome Institute"/>
            <person name="Mock T."/>
            <person name="Otillar R.P."/>
            <person name="Strauss J."/>
            <person name="Dupont C."/>
            <person name="Frickenhaus S."/>
            <person name="Maumus F."/>
            <person name="Mcmullan M."/>
            <person name="Sanges R."/>
            <person name="Schmutz J."/>
            <person name="Toseland A."/>
            <person name="Valas R."/>
            <person name="Veluchamy A."/>
            <person name="Ward B.J."/>
            <person name="Allen A."/>
            <person name="Barry K."/>
            <person name="Falciatore A."/>
            <person name="Ferrante M."/>
            <person name="Fortunato A.E."/>
            <person name="Gloeckner G."/>
            <person name="Gruber A."/>
            <person name="Hipkin R."/>
            <person name="Janech M."/>
            <person name="Kroth P."/>
            <person name="Leese F."/>
            <person name="Lindquist E."/>
            <person name="Lyon B.R."/>
            <person name="Martin J."/>
            <person name="Mayer C."/>
            <person name="Parker M."/>
            <person name="Quesneville H."/>
            <person name="Raymond J."/>
            <person name="Uhlig C."/>
            <person name="Valentin K.U."/>
            <person name="Worden A.Z."/>
            <person name="Armbrust E.V."/>
            <person name="Bowler C."/>
            <person name="Green B."/>
            <person name="Moulton V."/>
            <person name="Van Oosterhout C."/>
            <person name="Grigoriev I."/>
        </authorList>
    </citation>
    <scope>NUCLEOTIDE SEQUENCE [LARGE SCALE GENOMIC DNA]</scope>
    <source>
        <strain evidence="4 5">CCMP1102</strain>
    </source>
</reference>
<keyword evidence="3" id="KW-1133">Transmembrane helix</keyword>
<sequence length="467" mass="52649">MYPKARRMQECPIPRSSDGGTSGKFPPRSLKSQTKKYTFINDDDQNTNTSTKSENLKKNKSKEGDGNGNGKKQVVDEVPGQDRSGPSINDIVTDTDTDTDTDVIVTDNDTTDNNVTWKTYCMKCFTSRFHKVTIVLFALANILQYSFLQAINFEYVNAILFIHSVVCNWFLEDSIADLKGSESRMKAEMKAGMKVIENKLEAMGNKLEAEKSSSAASKVENEIRFTAIETELKQKVNKIGYQDTKIEKRDTKISNLEKENTDLQHDLYESNLENNRLRSKVKECCDCATEMAEKYDGANMTVIEREKTTTRGEAKTAMTEIIVEQSLVRYGLDVPRNKKDLHPLHLAADHIKRAKKKDNGNGPSIEDLRTFTKAFGGENDNRNKHAHTPSLIEIDAQVNSVYESVTKNDPASRQAMKRVTNIKNATTKRLVNSANRDFDFSTTKANRSFSLSNTKRTIASIMNTKKK</sequence>
<dbReference type="AlphaFoldDB" id="A0A1E7FPW8"/>
<feature type="region of interest" description="Disordered" evidence="2">
    <location>
        <begin position="1"/>
        <end position="93"/>
    </location>
</feature>
<proteinExistence type="predicted"/>
<evidence type="ECO:0000256" key="3">
    <source>
        <dbReference type="SAM" id="Phobius"/>
    </source>
</evidence>
<dbReference type="EMBL" id="KV784355">
    <property type="protein sequence ID" value="OEU20187.1"/>
    <property type="molecule type" value="Genomic_DNA"/>
</dbReference>
<keyword evidence="3" id="KW-0812">Transmembrane</keyword>
<protein>
    <submittedName>
        <fullName evidence="4">Uncharacterized protein</fullName>
    </submittedName>
</protein>
<accession>A0A1E7FPW8</accession>
<keyword evidence="3" id="KW-0472">Membrane</keyword>
<feature type="coiled-coil region" evidence="1">
    <location>
        <begin position="246"/>
        <end position="273"/>
    </location>
</feature>
<organism evidence="4 5">
    <name type="scientific">Fragilariopsis cylindrus CCMP1102</name>
    <dbReference type="NCBI Taxonomy" id="635003"/>
    <lineage>
        <taxon>Eukaryota</taxon>
        <taxon>Sar</taxon>
        <taxon>Stramenopiles</taxon>
        <taxon>Ochrophyta</taxon>
        <taxon>Bacillariophyta</taxon>
        <taxon>Bacillariophyceae</taxon>
        <taxon>Bacillariophycidae</taxon>
        <taxon>Bacillariales</taxon>
        <taxon>Bacillariaceae</taxon>
        <taxon>Fragilariopsis</taxon>
    </lineage>
</organism>
<feature type="transmembrane region" description="Helical" evidence="3">
    <location>
        <begin position="129"/>
        <end position="147"/>
    </location>
</feature>
<keyword evidence="5" id="KW-1185">Reference proteome</keyword>
<feature type="compositionally biased region" description="Basic and acidic residues" evidence="2">
    <location>
        <begin position="54"/>
        <end position="65"/>
    </location>
</feature>
<evidence type="ECO:0000313" key="5">
    <source>
        <dbReference type="Proteomes" id="UP000095751"/>
    </source>
</evidence>
<evidence type="ECO:0000256" key="1">
    <source>
        <dbReference type="SAM" id="Coils"/>
    </source>
</evidence>
<dbReference type="KEGG" id="fcy:FRACYDRAFT_236256"/>
<dbReference type="Proteomes" id="UP000095751">
    <property type="component" value="Unassembled WGS sequence"/>
</dbReference>
<name>A0A1E7FPW8_9STRA</name>